<dbReference type="Pfam" id="PF13855">
    <property type="entry name" value="LRR_8"/>
    <property type="match status" value="1"/>
</dbReference>
<dbReference type="Pfam" id="PF00069">
    <property type="entry name" value="Pkinase"/>
    <property type="match status" value="1"/>
</dbReference>
<dbReference type="Pfam" id="PF08477">
    <property type="entry name" value="Roc"/>
    <property type="match status" value="1"/>
</dbReference>
<evidence type="ECO:0000256" key="14">
    <source>
        <dbReference type="SAM" id="MobiDB-lite"/>
    </source>
</evidence>
<keyword evidence="8" id="KW-0418">Kinase</keyword>
<comment type="cofactor">
    <cofactor evidence="1">
        <name>Mg(2+)</name>
        <dbReference type="ChEBI" id="CHEBI:18420"/>
    </cofactor>
</comment>
<evidence type="ECO:0000256" key="8">
    <source>
        <dbReference type="ARBA" id="ARBA00022777"/>
    </source>
</evidence>
<dbReference type="InterPro" id="IPR011047">
    <property type="entry name" value="Quinoprotein_ADH-like_sf"/>
</dbReference>
<dbReference type="InterPro" id="IPR011009">
    <property type="entry name" value="Kinase-like_dom_sf"/>
</dbReference>
<feature type="binding site" evidence="13">
    <location>
        <position position="1820"/>
    </location>
    <ligand>
        <name>ATP</name>
        <dbReference type="ChEBI" id="CHEBI:30616"/>
    </ligand>
</feature>
<reference evidence="17" key="2">
    <citation type="submission" date="2017-05" db="UniProtKB">
        <authorList>
            <consortium name="EnsemblMetazoa"/>
        </authorList>
    </citation>
    <scope>IDENTIFICATION</scope>
</reference>
<dbReference type="InterPro" id="IPR032675">
    <property type="entry name" value="LRR_dom_sf"/>
</dbReference>
<dbReference type="InterPro" id="IPR000719">
    <property type="entry name" value="Prot_kinase_dom"/>
</dbReference>
<dbReference type="InterPro" id="IPR032171">
    <property type="entry name" value="COR-A"/>
</dbReference>
<evidence type="ECO:0000256" key="7">
    <source>
        <dbReference type="ARBA" id="ARBA00022741"/>
    </source>
</evidence>
<dbReference type="SUPFAM" id="SSF56112">
    <property type="entry name" value="Protein kinase-like (PK-like)"/>
    <property type="match status" value="1"/>
</dbReference>
<dbReference type="SMART" id="SM00220">
    <property type="entry name" value="S_TKc"/>
    <property type="match status" value="1"/>
</dbReference>
<evidence type="ECO:0000256" key="1">
    <source>
        <dbReference type="ARBA" id="ARBA00001946"/>
    </source>
</evidence>
<dbReference type="GO" id="GO:0005524">
    <property type="term" value="F:ATP binding"/>
    <property type="evidence" value="ECO:0007669"/>
    <property type="project" value="UniProtKB-UniRule"/>
</dbReference>
<dbReference type="KEGG" id="aqu:100640258"/>
<keyword evidence="18" id="KW-1185">Reference proteome</keyword>
<evidence type="ECO:0000256" key="10">
    <source>
        <dbReference type="ARBA" id="ARBA00047899"/>
    </source>
</evidence>
<dbReference type="Gene3D" id="1.10.510.10">
    <property type="entry name" value="Transferase(Phosphotransferase) domain 1"/>
    <property type="match status" value="1"/>
</dbReference>
<dbReference type="SUPFAM" id="SSF48403">
    <property type="entry name" value="Ankyrin repeat"/>
    <property type="match status" value="2"/>
</dbReference>
<dbReference type="PROSITE" id="PS00108">
    <property type="entry name" value="PROTEIN_KINASE_ST"/>
    <property type="match status" value="1"/>
</dbReference>
<keyword evidence="4" id="KW-0433">Leucine-rich repeat</keyword>
<dbReference type="InterPro" id="IPR036770">
    <property type="entry name" value="Ankyrin_rpt-contain_sf"/>
</dbReference>
<dbReference type="SMART" id="SM00364">
    <property type="entry name" value="LRR_BAC"/>
    <property type="match status" value="5"/>
</dbReference>
<dbReference type="Gene3D" id="3.40.50.300">
    <property type="entry name" value="P-loop containing nucleotide triphosphate hydrolases"/>
    <property type="match status" value="1"/>
</dbReference>
<evidence type="ECO:0000313" key="18">
    <source>
        <dbReference type="Proteomes" id="UP000007879"/>
    </source>
</evidence>
<dbReference type="InterPro" id="IPR056602">
    <property type="entry name" value="Beta-prop_LRRK2"/>
</dbReference>
<comment type="catalytic activity">
    <reaction evidence="11">
        <text>L-seryl-[protein] + ATP = O-phospho-L-seryl-[protein] + ADP + H(+)</text>
        <dbReference type="Rhea" id="RHEA:17989"/>
        <dbReference type="Rhea" id="RHEA-COMP:9863"/>
        <dbReference type="Rhea" id="RHEA-COMP:11604"/>
        <dbReference type="ChEBI" id="CHEBI:15378"/>
        <dbReference type="ChEBI" id="CHEBI:29999"/>
        <dbReference type="ChEBI" id="CHEBI:30616"/>
        <dbReference type="ChEBI" id="CHEBI:83421"/>
        <dbReference type="ChEBI" id="CHEBI:456216"/>
        <dbReference type="EC" id="2.7.11.1"/>
    </reaction>
</comment>
<name>A0A1X7TXK8_AMPQE</name>
<dbReference type="EC" id="2.7.11.1" evidence="2"/>
<dbReference type="SMART" id="SM00369">
    <property type="entry name" value="LRR_TYP"/>
    <property type="match status" value="7"/>
</dbReference>
<dbReference type="PROSITE" id="PS51450">
    <property type="entry name" value="LRR"/>
    <property type="match status" value="3"/>
</dbReference>
<dbReference type="InterPro" id="IPR015943">
    <property type="entry name" value="WD40/YVTN_repeat-like_dom_sf"/>
</dbReference>
<dbReference type="Pfam" id="PF16095">
    <property type="entry name" value="COR-A"/>
    <property type="match status" value="1"/>
</dbReference>
<feature type="repeat" description="ANK" evidence="12">
    <location>
        <begin position="52"/>
        <end position="84"/>
    </location>
</feature>
<dbReference type="Pfam" id="PF23748">
    <property type="entry name" value="Beta-prop_LRRK2"/>
    <property type="match status" value="1"/>
</dbReference>
<keyword evidence="3" id="KW-0723">Serine/threonine-protein kinase</keyword>
<evidence type="ECO:0000256" key="11">
    <source>
        <dbReference type="ARBA" id="ARBA00048679"/>
    </source>
</evidence>
<sequence length="2637" mass="298350">MAEVRKLAETLGTILSAEPSDNQKKLFEDHMEYGRKTSALQKIINHPIQRYNGRTLVHIAADKGLSEYLEKLLLEGGDPNKPSSVPDLCQTPLHLAAFQGYAKCLQVLVKHGAQIRVQNAHRTTPIDLVRGKTVCESILQEAIGKVEVPNRTQDQLQRVMDLHRLIDQQREDMDTFMSLYSRLSALETDLSTRWTDWFQQTLLYRAADKDHVQIVTFLLQQSPAQPLSNLGHGDTPLMIACRHSNLKLVDLLINHSPGLIFISEDQNSLSPLHVSTSRGDKGIVQSMLDAVQGLYEKGITHRDLNLTDKIGRTPFYNACYHGQLPIVKAFLEFKAKFPDKIDINAEEKSRRSPLHAAVSAPKFSKEIVELLVKEEELKLNIEAYPSSRSHKYIAKMLERKRSLTVFPSSSIAQTYRAYTSFDQIESDDPPSYRDDRGCDTPISTSSAISDDLDAEIGITKRESLPHTPISPLMQSMALPSPSASIPPPSSQIRIICSNNGRLEAIEGSGESHTPFSKLLLTPLAEACVFNSQDIVEILINHGAKDLNGYGCQIAYLIHQPSLVNLILSYQCKLCEQIEDKPHPHPLYTLDWKEKHLRIVKGDWFFSDLYSLDLDVSLFLNCQPMTFNKLESASIHIVHLQKNCLQTLPIELFQLPNVAEINVAENSLTSLPDIDSDSCTVSTGTNAWKCSQLTVLILSSNNLSCLPTCLWFLPSLEILKASMNKLESLVPLPEAFNSLIDRDESIVLAPNLREIDLSRNSLKEIDNFVFGLSELSKLNLSQNELQSLPDSLWDCITLHQLDVSSNSLSSLPRCGGLEDIREAALAKSTPGILHLATANTSAQAVFQNDLDCRESLYQASHRRRSKSSRSRTKKKGDDFKIRKLKEEVDSGEGGDAGIEMCDYSVLTRLNLSKNRFKSFPIGLPCLAPNLFELDISDNNIQVIDITFLPQILRKLSAKRCSLEKFGNTLTEGQLNSMRRKCYYERQSNVCLHCSHSQLQYLQTFMLEDNRLKRFQLLKAVLKRTTRDPTEDELEFRQNCSALNLLYPSLEGLDLTSNCLVGTFNPNIGRQTQLKWLWLSQNKELEKLPLHLADLKNFRRLTEIKLRNLPSLVEPPKEYQNESVQASQLLTYMRSRLKDSVPYRTLKLFFIGCGQRGKTTLLRRLRERQAGETERTEGIDIEEWSCRGAKRRLFRAPQEPIQFLAWDFAGQEVYQVTHQCFYSRRAIYLALFRMIDGEEGINELEPWLRNVQLRAEGCIVIIVGTYLDKVSDSKVAEIDKIIKQKFFTKSSNIYPKIISYISVSCVSKFGNNMDKLRQLIYDVSVHLKVSPRDGITLVHDPKLSLSSSYALLNQQIPRNFLELQERVSDLVKDLNESQKPPYLSHEEFSSRFLSIFEGDEEEMNEAVNYLTLQGTLLHFDDYGLRDLYFLDPQWLAKLMARLISPNSAKNMSLVDGKILLSSLFEQDLFLSEHRAIASKYLQLLQKFEVALCIGDKEVIIPSLFPESQSYPKPNDSLKDVTFTAGVELNYLPPIRRIWFSNYIPDGFWPRLICRLLNDQLIKSILSNYYDSVENSDESVVKSDWTCWKSGLVYVSRGRTLLLVRHIPNPPTSWGPTPESSLKAVNSKWRIEIHIYVPEMISVLQEIRSRVECFDQLEETDKLQAPYKVAGQATQLMVAISNHISFLSSWFQGMLEQNERGHVDYVPCWKCYGGLEWIGNPPSDTLLIDVEGSFCVCLPFANCIIPSSHNDDLSCPVHGALKVVQTVPDLSFSDLVATNEDMDKPRTLRILEKEVLGKGGYGFVCTGELKGPTGSPPELVAVKVFLTNLEGKIDSLSSAELLEEAAKDSQLRSAYKEIRQEVNFLSTLKHQNITKLIGVRTKPVYCLLLELAPMKSLRSMLKDYQLCKLTMEPITLKQCAKQISDGLNYLHTHQIVHLDMKSPNVLVWEFPIAGMPRKERLKYAGNVWLKIADYGISQVATSMMMKVTTNQPGTPGYMAPELFETGQEIYSTKVDVFAYGMTLYEIISLQAPFQKQEAMKRNAEVRAGKRPPTGNKEKHTPLLLQDLMRLCWSKDPSARPKMKECLQWTSTAEFERLRAQLTLGSCTAISCACVSRIEPKYESEWIEPADTVKSENSLPTVMNGTLLTREEIERFGLDVDILLASQDCLEIEESIIKTKEVVVSDDPGSDEERGLENLSTEEKKKETEDDRVMKKSDKLASSSSLVETKALTKELLGKEDKAKRHGEEQAYSQIWMCGRDQKKGLLSVFIFPDRQKTSSRFFGYIGKEEIQALCPVRNAMWVGTSLGNLRVIHAPSLAVKFSGNLSSDDQSSAILKILHIEEKNCILVSSTCSEVWCLHDKLIGKPYSIVKEQRIQTNEREGSGPVYDLVKVVIDGQLQVWGTMDNNTIILFEKKEGAWQTSYYDVIPYSHHMKVCSHIVWCSFEEEGTQCDYLWVSYRSKAGIVCFDARTRTQRGHINCSDRIKGKDDFDTSHQVISLLAQGRRLYVGTLSGIVAVFDSESLGLIASFNWHTGKVRTLLLLPEQVKACVCAEVPFDDGEATATEKVFKSNSNWTNNPCYLNNTLTDHSLVASIGNGRLQFMTESKTGPTRGDRSSKMERRKTGMFSLYTEDINLLIWHS</sequence>
<evidence type="ECO:0000256" key="13">
    <source>
        <dbReference type="PROSITE-ProRule" id="PRU10141"/>
    </source>
</evidence>
<comment type="catalytic activity">
    <reaction evidence="10">
        <text>L-threonyl-[protein] + ATP = O-phospho-L-threonyl-[protein] + ADP + H(+)</text>
        <dbReference type="Rhea" id="RHEA:46608"/>
        <dbReference type="Rhea" id="RHEA-COMP:11060"/>
        <dbReference type="Rhea" id="RHEA-COMP:11605"/>
        <dbReference type="ChEBI" id="CHEBI:15378"/>
        <dbReference type="ChEBI" id="CHEBI:30013"/>
        <dbReference type="ChEBI" id="CHEBI:30616"/>
        <dbReference type="ChEBI" id="CHEBI:61977"/>
        <dbReference type="ChEBI" id="CHEBI:456216"/>
        <dbReference type="EC" id="2.7.11.1"/>
    </reaction>
</comment>
<dbReference type="PROSITE" id="PS51424">
    <property type="entry name" value="ROC"/>
    <property type="match status" value="1"/>
</dbReference>
<dbReference type="Gene3D" id="3.30.70.1390">
    <property type="entry name" value="ROC domain from the Parkinson's disease-associated leucine-rich repeat kinase 2"/>
    <property type="match status" value="1"/>
</dbReference>
<evidence type="ECO:0000256" key="9">
    <source>
        <dbReference type="ARBA" id="ARBA00022840"/>
    </source>
</evidence>
<feature type="domain" description="Protein kinase" evidence="15">
    <location>
        <begin position="1787"/>
        <end position="2091"/>
    </location>
</feature>
<evidence type="ECO:0000259" key="15">
    <source>
        <dbReference type="PROSITE" id="PS50011"/>
    </source>
</evidence>
<feature type="repeat" description="ANK" evidence="12">
    <location>
        <begin position="232"/>
        <end position="264"/>
    </location>
</feature>
<organism evidence="17">
    <name type="scientific">Amphimedon queenslandica</name>
    <name type="common">Sponge</name>
    <dbReference type="NCBI Taxonomy" id="400682"/>
    <lineage>
        <taxon>Eukaryota</taxon>
        <taxon>Metazoa</taxon>
        <taxon>Porifera</taxon>
        <taxon>Demospongiae</taxon>
        <taxon>Heteroscleromorpha</taxon>
        <taxon>Haplosclerida</taxon>
        <taxon>Niphatidae</taxon>
        <taxon>Amphimedon</taxon>
    </lineage>
</organism>
<feature type="region of interest" description="Disordered" evidence="14">
    <location>
        <begin position="2179"/>
        <end position="2214"/>
    </location>
</feature>
<accession>A0A1X7TXK8</accession>
<evidence type="ECO:0000256" key="12">
    <source>
        <dbReference type="PROSITE-ProRule" id="PRU00023"/>
    </source>
</evidence>
<dbReference type="Gene3D" id="2.130.10.10">
    <property type="entry name" value="YVTN repeat-like/Quinoprotein amine dehydrogenase"/>
    <property type="match status" value="1"/>
</dbReference>
<dbReference type="GO" id="GO:0005737">
    <property type="term" value="C:cytoplasm"/>
    <property type="evidence" value="ECO:0007669"/>
    <property type="project" value="UniProtKB-ARBA"/>
</dbReference>
<dbReference type="InterPro" id="IPR001611">
    <property type="entry name" value="Leu-rich_rpt"/>
</dbReference>
<evidence type="ECO:0000259" key="16">
    <source>
        <dbReference type="PROSITE" id="PS51424"/>
    </source>
</evidence>
<dbReference type="Gene3D" id="1.25.40.20">
    <property type="entry name" value="Ankyrin repeat-containing domain"/>
    <property type="match status" value="2"/>
</dbReference>
<evidence type="ECO:0000256" key="4">
    <source>
        <dbReference type="ARBA" id="ARBA00022614"/>
    </source>
</evidence>
<evidence type="ECO:0000256" key="2">
    <source>
        <dbReference type="ARBA" id="ARBA00012513"/>
    </source>
</evidence>
<feature type="compositionally biased region" description="Basic and acidic residues" evidence="14">
    <location>
        <begin position="2187"/>
        <end position="2214"/>
    </location>
</feature>
<dbReference type="eggNOG" id="KOG0619">
    <property type="taxonomic scope" value="Eukaryota"/>
</dbReference>
<keyword evidence="7 13" id="KW-0547">Nucleotide-binding</keyword>
<dbReference type="InterPro" id="IPR051420">
    <property type="entry name" value="Ser_Thr_Kinases_DiverseReg"/>
</dbReference>
<dbReference type="PANTHER" id="PTHR48005:SF13">
    <property type="entry name" value="SERINE_THREONINE-PROTEIN KINASE DDB_G0278509-RELATED"/>
    <property type="match status" value="1"/>
</dbReference>
<dbReference type="Proteomes" id="UP000007879">
    <property type="component" value="Unassembled WGS sequence"/>
</dbReference>
<dbReference type="EnsemblMetazoa" id="XM_020001650.1">
    <property type="protein sequence ID" value="XP_019857209.1"/>
    <property type="gene ID" value="LOC100640258"/>
</dbReference>
<evidence type="ECO:0000256" key="5">
    <source>
        <dbReference type="ARBA" id="ARBA00022679"/>
    </source>
</evidence>
<evidence type="ECO:0000256" key="3">
    <source>
        <dbReference type="ARBA" id="ARBA00022527"/>
    </source>
</evidence>
<dbReference type="GO" id="GO:0005525">
    <property type="term" value="F:GTP binding"/>
    <property type="evidence" value="ECO:0007669"/>
    <property type="project" value="UniProtKB-KW"/>
</dbReference>
<dbReference type="PANTHER" id="PTHR48005">
    <property type="entry name" value="LEUCINE RICH REPEAT KINASE 2"/>
    <property type="match status" value="1"/>
</dbReference>
<keyword evidence="9 13" id="KW-0067">ATP-binding</keyword>
<evidence type="ECO:0000256" key="6">
    <source>
        <dbReference type="ARBA" id="ARBA00022737"/>
    </source>
</evidence>
<dbReference type="GO" id="GO:0009966">
    <property type="term" value="P:regulation of signal transduction"/>
    <property type="evidence" value="ECO:0007669"/>
    <property type="project" value="UniProtKB-ARBA"/>
</dbReference>
<dbReference type="STRING" id="400682.A0A1X7TXK8"/>
<dbReference type="eggNOG" id="KOG0192">
    <property type="taxonomic scope" value="Eukaryota"/>
</dbReference>
<dbReference type="InterPro" id="IPR020859">
    <property type="entry name" value="ROC"/>
</dbReference>
<dbReference type="InParanoid" id="A0A1X7TXK8"/>
<dbReference type="Gene3D" id="3.80.10.10">
    <property type="entry name" value="Ribonuclease Inhibitor"/>
    <property type="match status" value="3"/>
</dbReference>
<dbReference type="PROSITE" id="PS50088">
    <property type="entry name" value="ANK_REPEAT"/>
    <property type="match status" value="3"/>
</dbReference>
<dbReference type="PROSITE" id="PS50011">
    <property type="entry name" value="PROTEIN_KINASE_DOM"/>
    <property type="match status" value="1"/>
</dbReference>
<evidence type="ECO:0000313" key="17">
    <source>
        <dbReference type="EnsemblMetazoa" id="Aqu2.1.19982_001"/>
    </source>
</evidence>
<dbReference type="InterPro" id="IPR008271">
    <property type="entry name" value="Ser/Thr_kinase_AS"/>
</dbReference>
<dbReference type="PROSITE" id="PS50297">
    <property type="entry name" value="ANK_REP_REGION"/>
    <property type="match status" value="3"/>
</dbReference>
<dbReference type="OrthoDB" id="1866797at2759"/>
<proteinExistence type="predicted"/>
<dbReference type="eggNOG" id="KOG4177">
    <property type="taxonomic scope" value="Eukaryota"/>
</dbReference>
<dbReference type="InterPro" id="IPR027417">
    <property type="entry name" value="P-loop_NTPase"/>
</dbReference>
<keyword evidence="5" id="KW-0808">Transferase</keyword>
<dbReference type="SUPFAM" id="SSF50998">
    <property type="entry name" value="Quinoprotein alcohol dehydrogenase-like"/>
    <property type="match status" value="1"/>
</dbReference>
<dbReference type="GO" id="GO:0004674">
    <property type="term" value="F:protein serine/threonine kinase activity"/>
    <property type="evidence" value="ECO:0007669"/>
    <property type="project" value="UniProtKB-KW"/>
</dbReference>
<dbReference type="SUPFAM" id="SSF52540">
    <property type="entry name" value="P-loop containing nucleoside triphosphate hydrolases"/>
    <property type="match status" value="1"/>
</dbReference>
<keyword evidence="12" id="KW-0040">ANK repeat</keyword>
<dbReference type="PROSITE" id="PS00107">
    <property type="entry name" value="PROTEIN_KINASE_ATP"/>
    <property type="match status" value="1"/>
</dbReference>
<reference evidence="18" key="1">
    <citation type="journal article" date="2010" name="Nature">
        <title>The Amphimedon queenslandica genome and the evolution of animal complexity.</title>
        <authorList>
            <person name="Srivastava M."/>
            <person name="Simakov O."/>
            <person name="Chapman J."/>
            <person name="Fahey B."/>
            <person name="Gauthier M.E."/>
            <person name="Mitros T."/>
            <person name="Richards G.S."/>
            <person name="Conaco C."/>
            <person name="Dacre M."/>
            <person name="Hellsten U."/>
            <person name="Larroux C."/>
            <person name="Putnam N.H."/>
            <person name="Stanke M."/>
            <person name="Adamska M."/>
            <person name="Darling A."/>
            <person name="Degnan S.M."/>
            <person name="Oakley T.H."/>
            <person name="Plachetzki D.C."/>
            <person name="Zhai Y."/>
            <person name="Adamski M."/>
            <person name="Calcino A."/>
            <person name="Cummins S.F."/>
            <person name="Goodstein D.M."/>
            <person name="Harris C."/>
            <person name="Jackson D.J."/>
            <person name="Leys S.P."/>
            <person name="Shu S."/>
            <person name="Woodcroft B.J."/>
            <person name="Vervoort M."/>
            <person name="Kosik K.S."/>
            <person name="Manning G."/>
            <person name="Degnan B.M."/>
            <person name="Rokhsar D.S."/>
        </authorList>
    </citation>
    <scope>NUCLEOTIDE SEQUENCE [LARGE SCALE GENOMIC DNA]</scope>
</reference>
<dbReference type="InterPro" id="IPR003591">
    <property type="entry name" value="Leu-rich_rpt_typical-subtyp"/>
</dbReference>
<dbReference type="InterPro" id="IPR017441">
    <property type="entry name" value="Protein_kinase_ATP_BS"/>
</dbReference>
<dbReference type="InterPro" id="IPR002110">
    <property type="entry name" value="Ankyrin_rpt"/>
</dbReference>
<keyword evidence="6" id="KW-0677">Repeat</keyword>
<dbReference type="Pfam" id="PF12796">
    <property type="entry name" value="Ank_2"/>
    <property type="match status" value="3"/>
</dbReference>
<dbReference type="SUPFAM" id="SSF52058">
    <property type="entry name" value="L domain-like"/>
    <property type="match status" value="1"/>
</dbReference>
<dbReference type="SMART" id="SM00248">
    <property type="entry name" value="ANK"/>
    <property type="match status" value="8"/>
</dbReference>
<feature type="domain" description="Roc" evidence="16">
    <location>
        <begin position="1137"/>
        <end position="1325"/>
    </location>
</feature>
<dbReference type="EnsemblMetazoa" id="Aqu2.1.19982_001">
    <property type="protein sequence ID" value="Aqu2.1.19982_001"/>
    <property type="gene ID" value="Aqu2.1.19982"/>
</dbReference>
<gene>
    <name evidence="17" type="primary">100640258</name>
</gene>
<protein>
    <recommendedName>
        <fullName evidence="2">non-specific serine/threonine protein kinase</fullName>
        <ecNumber evidence="2">2.7.11.1</ecNumber>
    </recommendedName>
</protein>
<feature type="repeat" description="ANK" evidence="12">
    <location>
        <begin position="88"/>
        <end position="120"/>
    </location>
</feature>